<accession>A0AAV4S8S6</accession>
<dbReference type="AlphaFoldDB" id="A0AAV4S8S6"/>
<sequence length="111" mass="12616">MISMRLYYLSSEEKSKQSLTVITCHAKALQQRGMGLRKLHLINRQPPATNLMSGIIAMRLHYLSSEESPKQSLTVIICHAMALQQRGMGLRKLRLINRQPSSNEFKASCVF</sequence>
<evidence type="ECO:0000313" key="1">
    <source>
        <dbReference type="EMBL" id="GIY30555.1"/>
    </source>
</evidence>
<organism evidence="1 2">
    <name type="scientific">Caerostris extrusa</name>
    <name type="common">Bark spider</name>
    <name type="synonym">Caerostris bankana</name>
    <dbReference type="NCBI Taxonomy" id="172846"/>
    <lineage>
        <taxon>Eukaryota</taxon>
        <taxon>Metazoa</taxon>
        <taxon>Ecdysozoa</taxon>
        <taxon>Arthropoda</taxon>
        <taxon>Chelicerata</taxon>
        <taxon>Arachnida</taxon>
        <taxon>Araneae</taxon>
        <taxon>Araneomorphae</taxon>
        <taxon>Entelegynae</taxon>
        <taxon>Araneoidea</taxon>
        <taxon>Araneidae</taxon>
        <taxon>Caerostris</taxon>
    </lineage>
</organism>
<comment type="caution">
    <text evidence="1">The sequence shown here is derived from an EMBL/GenBank/DDBJ whole genome shotgun (WGS) entry which is preliminary data.</text>
</comment>
<evidence type="ECO:0000313" key="2">
    <source>
        <dbReference type="Proteomes" id="UP001054945"/>
    </source>
</evidence>
<reference evidence="1 2" key="1">
    <citation type="submission" date="2021-06" db="EMBL/GenBank/DDBJ databases">
        <title>Caerostris extrusa draft genome.</title>
        <authorList>
            <person name="Kono N."/>
            <person name="Arakawa K."/>
        </authorList>
    </citation>
    <scope>NUCLEOTIDE SEQUENCE [LARGE SCALE GENOMIC DNA]</scope>
</reference>
<protein>
    <submittedName>
        <fullName evidence="1">Uncharacterized protein</fullName>
    </submittedName>
</protein>
<keyword evidence="2" id="KW-1185">Reference proteome</keyword>
<dbReference type="EMBL" id="BPLR01009246">
    <property type="protein sequence ID" value="GIY30555.1"/>
    <property type="molecule type" value="Genomic_DNA"/>
</dbReference>
<name>A0AAV4S8S6_CAEEX</name>
<dbReference type="Proteomes" id="UP001054945">
    <property type="component" value="Unassembled WGS sequence"/>
</dbReference>
<proteinExistence type="predicted"/>
<gene>
    <name evidence="1" type="ORF">CEXT_625471</name>
</gene>